<evidence type="ECO:0000259" key="7">
    <source>
        <dbReference type="SMART" id="SM00988"/>
    </source>
</evidence>
<dbReference type="GO" id="GO:0006457">
    <property type="term" value="P:protein folding"/>
    <property type="evidence" value="ECO:0007669"/>
    <property type="project" value="InterPro"/>
</dbReference>
<dbReference type="EMBL" id="NTHN01000501">
    <property type="protein sequence ID" value="PBD16918.1"/>
    <property type="molecule type" value="Genomic_DNA"/>
</dbReference>
<dbReference type="OrthoDB" id="9802215at2"/>
<evidence type="ECO:0000256" key="2">
    <source>
        <dbReference type="ARBA" id="ARBA00022490"/>
    </source>
</evidence>
<dbReference type="GO" id="GO:0016151">
    <property type="term" value="F:nickel cation binding"/>
    <property type="evidence" value="ECO:0007669"/>
    <property type="project" value="UniProtKB-UniRule"/>
</dbReference>
<dbReference type="GO" id="GO:0065003">
    <property type="term" value="P:protein-containing complex assembly"/>
    <property type="evidence" value="ECO:0007669"/>
    <property type="project" value="InterPro"/>
</dbReference>
<evidence type="ECO:0000256" key="6">
    <source>
        <dbReference type="SAM" id="MobiDB-lite"/>
    </source>
</evidence>
<dbReference type="InterPro" id="IPR012406">
    <property type="entry name" value="UreE"/>
</dbReference>
<evidence type="ECO:0000256" key="5">
    <source>
        <dbReference type="HAMAP-Rule" id="MF_00822"/>
    </source>
</evidence>
<proteinExistence type="inferred from homology"/>
<protein>
    <recommendedName>
        <fullName evidence="5">Urease accessory protein UreE</fullName>
    </recommendedName>
</protein>
<dbReference type="RefSeq" id="WP_095884255.1">
    <property type="nucleotide sequence ID" value="NZ_NTHN02000010.1"/>
</dbReference>
<dbReference type="SUPFAM" id="SSF69287">
    <property type="entry name" value="Urease metallochaperone UreE, N-terminal domain"/>
    <property type="match status" value="1"/>
</dbReference>
<comment type="similarity">
    <text evidence="5">Belongs to the UreE family.</text>
</comment>
<gene>
    <name evidence="5" type="primary">ureE</name>
    <name evidence="8" type="ORF">CLG85_007665</name>
    <name evidence="9" type="ORF">CLG85_22995</name>
</gene>
<dbReference type="Pfam" id="PF02814">
    <property type="entry name" value="UreE_N"/>
    <property type="match status" value="1"/>
</dbReference>
<organism evidence="9">
    <name type="scientific">Alloyangia mangrovi</name>
    <dbReference type="NCBI Taxonomy" id="1779329"/>
    <lineage>
        <taxon>Bacteria</taxon>
        <taxon>Pseudomonadati</taxon>
        <taxon>Pseudomonadota</taxon>
        <taxon>Alphaproteobacteria</taxon>
        <taxon>Rhodobacterales</taxon>
        <taxon>Roseobacteraceae</taxon>
        <taxon>Alloyangia</taxon>
    </lineage>
</organism>
<feature type="compositionally biased region" description="Basic and acidic residues" evidence="6">
    <location>
        <begin position="175"/>
        <end position="189"/>
    </location>
</feature>
<reference evidence="10" key="2">
    <citation type="submission" date="2023-07" db="EMBL/GenBank/DDBJ databases">
        <title>Yangia mangrovi SAOS 153D genome.</title>
        <authorList>
            <person name="Verma A."/>
            <person name="Pal Y."/>
            <person name="Sundharam S."/>
            <person name="Bisht B."/>
            <person name="Srinivasan K."/>
        </authorList>
    </citation>
    <scope>NUCLEOTIDE SEQUENCE [LARGE SCALE GENOMIC DNA]</scope>
    <source>
        <strain evidence="10">SAOS 153D</strain>
    </source>
</reference>
<dbReference type="InterPro" id="IPR007864">
    <property type="entry name" value="UreE_C_dom"/>
</dbReference>
<reference evidence="8" key="3">
    <citation type="submission" date="2024-05" db="EMBL/GenBank/DDBJ databases">
        <title>Yangia mangrovi SAOS 153D genome.</title>
        <authorList>
            <person name="Verma A."/>
            <person name="Pal Y."/>
            <person name="Sundharam S."/>
            <person name="Bisht B."/>
            <person name="Srinivasan K."/>
        </authorList>
    </citation>
    <scope>NUCLEOTIDE SEQUENCE</scope>
    <source>
        <strain evidence="8">SAOS 153D</strain>
    </source>
</reference>
<dbReference type="GO" id="GO:0019627">
    <property type="term" value="P:urea metabolic process"/>
    <property type="evidence" value="ECO:0007669"/>
    <property type="project" value="InterPro"/>
</dbReference>
<keyword evidence="2 5" id="KW-0963">Cytoplasm</keyword>
<comment type="caution">
    <text evidence="9">The sequence shown here is derived from an EMBL/GenBank/DDBJ whole genome shotgun (WGS) entry which is preliminary data.</text>
</comment>
<feature type="compositionally biased region" description="Basic residues" evidence="6">
    <location>
        <begin position="190"/>
        <end position="203"/>
    </location>
</feature>
<dbReference type="GO" id="GO:0005737">
    <property type="term" value="C:cytoplasm"/>
    <property type="evidence" value="ECO:0007669"/>
    <property type="project" value="UniProtKB-SubCell"/>
</dbReference>
<evidence type="ECO:0000256" key="4">
    <source>
        <dbReference type="ARBA" id="ARBA00023186"/>
    </source>
</evidence>
<dbReference type="EMBL" id="NTHN02000010">
    <property type="protein sequence ID" value="MCT4370208.1"/>
    <property type="molecule type" value="Genomic_DNA"/>
</dbReference>
<dbReference type="AlphaFoldDB" id="A0A2A3JP55"/>
<dbReference type="InterPro" id="IPR036118">
    <property type="entry name" value="UreE_N_sf"/>
</dbReference>
<sequence length="203" mass="22326">MTAPSTSLSVSHEIARKGSCHETTLSVTLSYEDRFLRRKVLKSDQGESFLVDLAHTESLDQGDAFVLTDGRAVRVEAAAEPLLAVSGDELPRLAWHIGNRHTPCQIEATRLLIQRDHVIRNMLAHVGATVEEVLEPFTPEGGAYGHGRTHGHDHSHSHGPEAQAHSHSHAHSHAHGHDHDHAHDHDHTHSHSHSHGPAHTHDH</sequence>
<comment type="subcellular location">
    <subcellularLocation>
        <location evidence="1 5">Cytoplasm</location>
    </subcellularLocation>
</comment>
<evidence type="ECO:0000313" key="8">
    <source>
        <dbReference type="EMBL" id="MCT4370208.1"/>
    </source>
</evidence>
<evidence type="ECO:0000313" key="9">
    <source>
        <dbReference type="EMBL" id="PBD16918.1"/>
    </source>
</evidence>
<dbReference type="GO" id="GO:0051082">
    <property type="term" value="F:unfolded protein binding"/>
    <property type="evidence" value="ECO:0007669"/>
    <property type="project" value="UniProtKB-UniRule"/>
</dbReference>
<keyword evidence="4 5" id="KW-0143">Chaperone</keyword>
<dbReference type="InterPro" id="IPR004029">
    <property type="entry name" value="UreE_N"/>
</dbReference>
<dbReference type="Pfam" id="PF05194">
    <property type="entry name" value="UreE_C"/>
    <property type="match status" value="1"/>
</dbReference>
<reference evidence="9" key="1">
    <citation type="submission" date="2017-09" db="EMBL/GenBank/DDBJ databases">
        <title>Yangia sp. SAOS 153D whole genome sequencing.</title>
        <authorList>
            <person name="Verma A."/>
            <person name="Krishnamurthi S."/>
        </authorList>
    </citation>
    <scope>NUCLEOTIDE SEQUENCE [LARGE SCALE GENOMIC DNA]</scope>
    <source>
        <strain evidence="9">SAOS 153D</strain>
    </source>
</reference>
<feature type="compositionally biased region" description="Basic and acidic residues" evidence="6">
    <location>
        <begin position="150"/>
        <end position="159"/>
    </location>
</feature>
<evidence type="ECO:0000256" key="1">
    <source>
        <dbReference type="ARBA" id="ARBA00004496"/>
    </source>
</evidence>
<keyword evidence="10" id="KW-1185">Reference proteome</keyword>
<dbReference type="HAMAP" id="MF_00822">
    <property type="entry name" value="UreE"/>
    <property type="match status" value="1"/>
</dbReference>
<dbReference type="SUPFAM" id="SSF69737">
    <property type="entry name" value="Urease metallochaperone UreE, C-terminal domain"/>
    <property type="match status" value="1"/>
</dbReference>
<dbReference type="SMART" id="SM00988">
    <property type="entry name" value="UreE_N"/>
    <property type="match status" value="1"/>
</dbReference>
<dbReference type="Proteomes" id="UP000217448">
    <property type="component" value="Unassembled WGS sequence"/>
</dbReference>
<comment type="function">
    <text evidence="5">Involved in urease metallocenter assembly. Binds nickel. Probably functions as a nickel donor during metallocenter assembly.</text>
</comment>
<name>A0A2A3JP55_9RHOB</name>
<accession>A0A2A3JP55</accession>
<evidence type="ECO:0000256" key="3">
    <source>
        <dbReference type="ARBA" id="ARBA00022596"/>
    </source>
</evidence>
<dbReference type="Gene3D" id="2.60.260.20">
    <property type="entry name" value="Urease metallochaperone UreE, N-terminal domain"/>
    <property type="match status" value="1"/>
</dbReference>
<dbReference type="Gene3D" id="3.30.70.790">
    <property type="entry name" value="UreE, C-terminal domain"/>
    <property type="match status" value="1"/>
</dbReference>
<dbReference type="InterPro" id="IPR002395">
    <property type="entry name" value="Kininogen"/>
</dbReference>
<feature type="region of interest" description="Disordered" evidence="6">
    <location>
        <begin position="137"/>
        <end position="203"/>
    </location>
</feature>
<dbReference type="PRINTS" id="PR00334">
    <property type="entry name" value="KININOGEN"/>
</dbReference>
<keyword evidence="3 5" id="KW-0533">Nickel</keyword>
<feature type="domain" description="UreE urease accessory N-terminal" evidence="7">
    <location>
        <begin position="10"/>
        <end position="73"/>
    </location>
</feature>
<dbReference type="CDD" id="cd00571">
    <property type="entry name" value="UreE"/>
    <property type="match status" value="1"/>
</dbReference>
<evidence type="ECO:0000313" key="10">
    <source>
        <dbReference type="Proteomes" id="UP000217448"/>
    </source>
</evidence>